<dbReference type="SMART" id="SM00389">
    <property type="entry name" value="HOX"/>
    <property type="match status" value="1"/>
</dbReference>
<feature type="compositionally biased region" description="Low complexity" evidence="7">
    <location>
        <begin position="449"/>
        <end position="461"/>
    </location>
</feature>
<keyword evidence="10" id="KW-1185">Reference proteome</keyword>
<evidence type="ECO:0000256" key="2">
    <source>
        <dbReference type="ARBA" id="ARBA00023125"/>
    </source>
</evidence>
<dbReference type="GO" id="GO:0006357">
    <property type="term" value="P:regulation of transcription by RNA polymerase II"/>
    <property type="evidence" value="ECO:0007669"/>
    <property type="project" value="TreeGrafter"/>
</dbReference>
<feature type="DNA-binding region" description="Homeobox" evidence="5">
    <location>
        <begin position="166"/>
        <end position="226"/>
    </location>
</feature>
<evidence type="ECO:0000256" key="3">
    <source>
        <dbReference type="ARBA" id="ARBA00023155"/>
    </source>
</evidence>
<dbReference type="InterPro" id="IPR001356">
    <property type="entry name" value="HD"/>
</dbReference>
<feature type="compositionally biased region" description="Polar residues" evidence="7">
    <location>
        <begin position="355"/>
        <end position="364"/>
    </location>
</feature>
<feature type="compositionally biased region" description="Polar residues" evidence="7">
    <location>
        <begin position="462"/>
        <end position="471"/>
    </location>
</feature>
<dbReference type="AlphaFoldDB" id="A0A8H6VIA9"/>
<comment type="subcellular location">
    <subcellularLocation>
        <location evidence="1 5 6">Nucleus</location>
    </subcellularLocation>
</comment>
<evidence type="ECO:0000256" key="1">
    <source>
        <dbReference type="ARBA" id="ARBA00004123"/>
    </source>
</evidence>
<evidence type="ECO:0000313" key="10">
    <source>
        <dbReference type="Proteomes" id="UP000660729"/>
    </source>
</evidence>
<dbReference type="SUPFAM" id="SSF46689">
    <property type="entry name" value="Homeodomain-like"/>
    <property type="match status" value="1"/>
</dbReference>
<feature type="compositionally biased region" description="Polar residues" evidence="7">
    <location>
        <begin position="518"/>
        <end position="528"/>
    </location>
</feature>
<dbReference type="InterPro" id="IPR051000">
    <property type="entry name" value="Homeobox_DNA-bind_prot"/>
</dbReference>
<name>A0A8H6VIA9_9PEZI</name>
<protein>
    <submittedName>
        <fullName evidence="9">Protein lin-11</fullName>
    </submittedName>
</protein>
<feature type="region of interest" description="Disordered" evidence="7">
    <location>
        <begin position="516"/>
        <end position="565"/>
    </location>
</feature>
<evidence type="ECO:0000256" key="7">
    <source>
        <dbReference type="SAM" id="MobiDB-lite"/>
    </source>
</evidence>
<reference evidence="9" key="1">
    <citation type="submission" date="2020-04" db="EMBL/GenBank/DDBJ databases">
        <title>Draft genome resource of the tomato pathogen Pseudocercospora fuligena.</title>
        <authorList>
            <person name="Zaccaron A."/>
        </authorList>
    </citation>
    <scope>NUCLEOTIDE SEQUENCE</scope>
    <source>
        <strain evidence="9">PF001</strain>
    </source>
</reference>
<dbReference type="Proteomes" id="UP000660729">
    <property type="component" value="Unassembled WGS sequence"/>
</dbReference>
<dbReference type="CDD" id="cd00086">
    <property type="entry name" value="homeodomain"/>
    <property type="match status" value="1"/>
</dbReference>
<evidence type="ECO:0000313" key="9">
    <source>
        <dbReference type="EMBL" id="KAF7187820.1"/>
    </source>
</evidence>
<comment type="caution">
    <text evidence="9">The sequence shown here is derived from an EMBL/GenBank/DDBJ whole genome shotgun (WGS) entry which is preliminary data.</text>
</comment>
<feature type="region of interest" description="Disordered" evidence="7">
    <location>
        <begin position="1"/>
        <end position="156"/>
    </location>
</feature>
<evidence type="ECO:0000256" key="6">
    <source>
        <dbReference type="RuleBase" id="RU000682"/>
    </source>
</evidence>
<sequence length="565" mass="61843">MVEERYQVPLSPPSSPRMSDKSTKTGDYHHGPHHPHNTSSGPITEYQPYSQDRSIPPLRSYRSTPYSLGSGAHYGHESNTSAPSNYDERHLSSGSHSVGPADVQSSTYNDSTPASPADRLTPRSPGASNKDQADDDDLVDDFGGEDPEDEGERPPMTAAELRAQKRKMKRFRLTHNQTRFLMSEFARQPHPDAAQRERLAREIPGLSARQVQVWFQNRRAKLKRLTQDDRERMMRSRALPSGFDTTQALHSPFGAQPPSMGAPMSSIGGFPTYGDSSAVRPLTLDTLRRVPDYEQYGQQYASPTGVSPALGAFAFTPPQSASDHLSPGSAASSMSPYVLQQQAPYEASRRPPTGLPSSGHTSFAGQPHLQRLPLHERLNRTMGESTGSPLRTSVSYSTLNSTSTPRHIPERAASFSEHSFNQQRPQLQSIGNPSGSESGPYGLGFSYSQVPQYQQTHAQQQSSLGGQVQHATDSDQFRRPAYSAYPASTYSTSQVPQYAGYPAHYSSQNYSSAYAQHGQVTEPVSQPGQPMHEGHQSAAGAPHQYMLGGYNGHQVTESQSHDGGY</sequence>
<proteinExistence type="predicted"/>
<feature type="domain" description="Homeobox" evidence="8">
    <location>
        <begin position="164"/>
        <end position="225"/>
    </location>
</feature>
<feature type="compositionally biased region" description="Polar residues" evidence="7">
    <location>
        <begin position="382"/>
        <end position="405"/>
    </location>
</feature>
<keyword evidence="3 5" id="KW-0371">Homeobox</keyword>
<feature type="compositionally biased region" description="Polar residues" evidence="7">
    <location>
        <begin position="416"/>
        <end position="437"/>
    </location>
</feature>
<evidence type="ECO:0000259" key="8">
    <source>
        <dbReference type="PROSITE" id="PS50071"/>
    </source>
</evidence>
<dbReference type="EMBL" id="JABCIY010000219">
    <property type="protein sequence ID" value="KAF7187820.1"/>
    <property type="molecule type" value="Genomic_DNA"/>
</dbReference>
<organism evidence="9 10">
    <name type="scientific">Pseudocercospora fuligena</name>
    <dbReference type="NCBI Taxonomy" id="685502"/>
    <lineage>
        <taxon>Eukaryota</taxon>
        <taxon>Fungi</taxon>
        <taxon>Dikarya</taxon>
        <taxon>Ascomycota</taxon>
        <taxon>Pezizomycotina</taxon>
        <taxon>Dothideomycetes</taxon>
        <taxon>Dothideomycetidae</taxon>
        <taxon>Mycosphaerellales</taxon>
        <taxon>Mycosphaerellaceae</taxon>
        <taxon>Pseudocercospora</taxon>
    </lineage>
</organism>
<dbReference type="Gene3D" id="1.10.10.60">
    <property type="entry name" value="Homeodomain-like"/>
    <property type="match status" value="1"/>
</dbReference>
<evidence type="ECO:0000256" key="4">
    <source>
        <dbReference type="ARBA" id="ARBA00023242"/>
    </source>
</evidence>
<feature type="region of interest" description="Disordered" evidence="7">
    <location>
        <begin position="342"/>
        <end position="474"/>
    </location>
</feature>
<gene>
    <name evidence="9" type="ORF">HII31_10720</name>
</gene>
<accession>A0A8H6VIA9</accession>
<dbReference type="PROSITE" id="PS50071">
    <property type="entry name" value="HOMEOBOX_2"/>
    <property type="match status" value="1"/>
</dbReference>
<dbReference type="PANTHER" id="PTHR24324">
    <property type="entry name" value="HOMEOBOX PROTEIN HHEX"/>
    <property type="match status" value="1"/>
</dbReference>
<dbReference type="InterPro" id="IPR009057">
    <property type="entry name" value="Homeodomain-like_sf"/>
</dbReference>
<dbReference type="GO" id="GO:0030154">
    <property type="term" value="P:cell differentiation"/>
    <property type="evidence" value="ECO:0007669"/>
    <property type="project" value="TreeGrafter"/>
</dbReference>
<dbReference type="OrthoDB" id="6159439at2759"/>
<feature type="compositionally biased region" description="Basic and acidic residues" evidence="7">
    <location>
        <begin position="18"/>
        <end position="30"/>
    </location>
</feature>
<dbReference type="GO" id="GO:0005634">
    <property type="term" value="C:nucleus"/>
    <property type="evidence" value="ECO:0007669"/>
    <property type="project" value="UniProtKB-SubCell"/>
</dbReference>
<feature type="compositionally biased region" description="Acidic residues" evidence="7">
    <location>
        <begin position="133"/>
        <end position="151"/>
    </location>
</feature>
<dbReference type="Pfam" id="PF00046">
    <property type="entry name" value="Homeodomain"/>
    <property type="match status" value="1"/>
</dbReference>
<dbReference type="GO" id="GO:0000978">
    <property type="term" value="F:RNA polymerase II cis-regulatory region sequence-specific DNA binding"/>
    <property type="evidence" value="ECO:0007669"/>
    <property type="project" value="TreeGrafter"/>
</dbReference>
<evidence type="ECO:0000256" key="5">
    <source>
        <dbReference type="PROSITE-ProRule" id="PRU00108"/>
    </source>
</evidence>
<feature type="compositionally biased region" description="Polar residues" evidence="7">
    <location>
        <begin position="37"/>
        <end position="53"/>
    </location>
</feature>
<keyword evidence="4 5" id="KW-0539">Nucleus</keyword>
<dbReference type="PANTHER" id="PTHR24324:SF5">
    <property type="entry name" value="HEMATOPOIETICALLY-EXPRESSED HOMEOBOX PROTEIN HHEX"/>
    <property type="match status" value="1"/>
</dbReference>
<feature type="compositionally biased region" description="Polar residues" evidence="7">
    <location>
        <begin position="103"/>
        <end position="114"/>
    </location>
</feature>
<keyword evidence="2 5" id="KW-0238">DNA-binding</keyword>